<keyword evidence="3" id="KW-1185">Reference proteome</keyword>
<evidence type="ECO:0000313" key="3">
    <source>
        <dbReference type="Proteomes" id="UP001059985"/>
    </source>
</evidence>
<sequence>MNENDQYNDEMVINNVKFDKYIVKSLINELIDSLMLNSLLDPLNIIQASVMTLLHDNENFASFQSKAVALLTEYCYWWVSITSHTNMVIPALFDKRTYSSIWGSIEKLHTIYHSGIFTYLVDKNHNVVIQHCSSYKGIREVTSKVNPYLNLYSQYTILHILKTQYNNELNMSLNLPFLQRACPPMIYKRNEYIYQTIRKNIITTLYNSFIHYGKHCVIRMRLCYLNNFLDNFCDPIIHPIQKAKDVRLYADMIFLTTPLPSNNKHIILDVGCDIAFIGNISKEVTIFLYTSNIIVRGKVKGLIFNLYGNISIHTPQIHVPGIFSAFGTVSVNNTIISKPNTITQFSQKSINDIIHVSDLHKRIKDIKNTSNDNIPNDRDDPSINALKIYKQYFCNLPPHPVSNPTTSLTSVINKIFSETHSPSTPSTAESLPSTSQAFTSTPSTAESLPSTSQAFTSTPSTAESLPSTSQAFTSTPSTAESLPSTSQAFTSTPSTAKLSPSTSQAFTSTPSTAKLSPSTSQAFTSHFKLSPSISQIFPSSQILVNNLKSCLDLPHSKNT</sequence>
<proteinExistence type="predicted"/>
<reference evidence="2 3" key="1">
    <citation type="journal article" date="2022" name="Microorganisms">
        <title>Assembly and Comparison of Ca. Neoehrlichia mikurensis Genomes.</title>
        <authorList>
            <person name="Azagi T."/>
            <person name="Dirks R.P."/>
            <person name="Yebra-Pimentel E.S."/>
            <person name="Schaap P.J."/>
            <person name="Koehorst J.J."/>
            <person name="Esser H.J."/>
            <person name="Sprong H."/>
        </authorList>
    </citation>
    <scope>NUCLEOTIDE SEQUENCE [LARGE SCALE GENOMIC DNA]</scope>
    <source>
        <strain evidence="2">18-2804</strain>
    </source>
</reference>
<protein>
    <submittedName>
        <fullName evidence="2">Uncharacterized protein</fullName>
    </submittedName>
</protein>
<dbReference type="Proteomes" id="UP001059985">
    <property type="component" value="Chromosome"/>
</dbReference>
<evidence type="ECO:0000256" key="1">
    <source>
        <dbReference type="SAM" id="MobiDB-lite"/>
    </source>
</evidence>
<accession>A0ABY5EWH4</accession>
<organism evidence="2 3">
    <name type="scientific">Neoehrlichia mikurensis</name>
    <dbReference type="NCBI Taxonomy" id="89586"/>
    <lineage>
        <taxon>Bacteria</taxon>
        <taxon>Pseudomonadati</taxon>
        <taxon>Pseudomonadota</taxon>
        <taxon>Alphaproteobacteria</taxon>
        <taxon>Rickettsiales</taxon>
        <taxon>Anaplasmataceae</taxon>
        <taxon>Candidatus Neoehrlichia</taxon>
    </lineage>
</organism>
<dbReference type="EMBL" id="CP089285">
    <property type="protein sequence ID" value="UTO56199.1"/>
    <property type="molecule type" value="Genomic_DNA"/>
</dbReference>
<name>A0ABY5EWH4_9RICK</name>
<dbReference type="RefSeq" id="WP_254841927.1">
    <property type="nucleotide sequence ID" value="NZ_CP089285.1"/>
</dbReference>
<gene>
    <name evidence="2" type="ORF">LUA81_03720</name>
</gene>
<evidence type="ECO:0000313" key="2">
    <source>
        <dbReference type="EMBL" id="UTO56199.1"/>
    </source>
</evidence>
<feature type="region of interest" description="Disordered" evidence="1">
    <location>
        <begin position="419"/>
        <end position="517"/>
    </location>
</feature>